<feature type="binding site" evidence="2">
    <location>
        <position position="83"/>
    </location>
    <ligand>
        <name>Zn(2+)</name>
        <dbReference type="ChEBI" id="CHEBI:29105"/>
        <label>1</label>
        <note>catalytic</note>
    </ligand>
</feature>
<dbReference type="NCBIfam" id="TIGR00167">
    <property type="entry name" value="cbbA"/>
    <property type="match status" value="1"/>
</dbReference>
<dbReference type="STRING" id="1427984.X271_00538"/>
<dbReference type="AlphaFoldDB" id="W8GGB1"/>
<keyword evidence="3" id="KW-0456">Lyase</keyword>
<reference evidence="3 4" key="1">
    <citation type="journal article" date="2014" name="Genome Biol. Evol.">
        <title>Phylogenomics of "Candidatus Hepatoplasma crinochetorum," a Lineage of Mollicutes Associated with Noninsect Arthropods.</title>
        <authorList>
            <person name="Leclercq S."/>
            <person name="Dittmer J."/>
            <person name="Bouchon D."/>
            <person name="Cordaux R."/>
        </authorList>
    </citation>
    <scope>NUCLEOTIDE SEQUENCE [LARGE SCALE GENOMIC DNA]</scope>
    <source>
        <strain evidence="3 4">Av</strain>
    </source>
</reference>
<dbReference type="KEGG" id="hcr:X271_00538"/>
<proteinExistence type="predicted"/>
<dbReference type="PANTHER" id="PTHR30304:SF0">
    <property type="entry name" value="D-TAGATOSE-1,6-BISPHOSPHATE ALDOLASE SUBUNIT GATY-RELATED"/>
    <property type="match status" value="1"/>
</dbReference>
<keyword evidence="2" id="KW-0862">Zinc</keyword>
<dbReference type="eggNOG" id="COG0191">
    <property type="taxonomic scope" value="Bacteria"/>
</dbReference>
<feature type="binding site" evidence="2">
    <location>
        <position position="104"/>
    </location>
    <ligand>
        <name>Zn(2+)</name>
        <dbReference type="ChEBI" id="CHEBI:29105"/>
        <label>2</label>
    </ligand>
</feature>
<dbReference type="Pfam" id="PF01116">
    <property type="entry name" value="F_bP_aldolase"/>
    <property type="match status" value="1"/>
</dbReference>
<evidence type="ECO:0000313" key="3">
    <source>
        <dbReference type="EMBL" id="AHK22638.1"/>
    </source>
</evidence>
<accession>W8GGB1</accession>
<evidence type="ECO:0000313" key="4">
    <source>
        <dbReference type="Proteomes" id="UP000019450"/>
    </source>
</evidence>
<dbReference type="InterPro" id="IPR050246">
    <property type="entry name" value="Class_II_FBP_aldolase"/>
</dbReference>
<dbReference type="SUPFAM" id="SSF51569">
    <property type="entry name" value="Aldolase"/>
    <property type="match status" value="1"/>
</dbReference>
<dbReference type="GO" id="GO:0005975">
    <property type="term" value="P:carbohydrate metabolic process"/>
    <property type="evidence" value="ECO:0007669"/>
    <property type="project" value="InterPro"/>
</dbReference>
<feature type="binding site" evidence="2">
    <location>
        <position position="178"/>
    </location>
    <ligand>
        <name>Zn(2+)</name>
        <dbReference type="ChEBI" id="CHEBI:29105"/>
        <label>1</label>
        <note>catalytic</note>
    </ligand>
</feature>
<gene>
    <name evidence="3" type="primary">kbaY</name>
    <name evidence="3" type="ORF">X271_00538</name>
</gene>
<dbReference type="Gene3D" id="3.20.20.70">
    <property type="entry name" value="Aldolase class I"/>
    <property type="match status" value="1"/>
</dbReference>
<dbReference type="EC" id="4.1.2.40" evidence="3"/>
<dbReference type="PIRSF" id="PIRSF001359">
    <property type="entry name" value="F_bP_aldolase_II"/>
    <property type="match status" value="1"/>
</dbReference>
<dbReference type="EMBL" id="CP006932">
    <property type="protein sequence ID" value="AHK22638.1"/>
    <property type="molecule type" value="Genomic_DNA"/>
</dbReference>
<dbReference type="OrthoDB" id="9803995at2"/>
<dbReference type="InterPro" id="IPR000771">
    <property type="entry name" value="FBA_II"/>
</dbReference>
<dbReference type="GO" id="GO:0008270">
    <property type="term" value="F:zinc ion binding"/>
    <property type="evidence" value="ECO:0007669"/>
    <property type="project" value="InterPro"/>
</dbReference>
<protein>
    <submittedName>
        <fullName evidence="3">D-tagatose-1,6-bisphosphate aldolase subunit KbaY</fullName>
        <ecNumber evidence="3">4.1.2.40</ecNumber>
    </submittedName>
</protein>
<keyword evidence="4" id="KW-1185">Reference proteome</keyword>
<keyword evidence="2" id="KW-0479">Metal-binding</keyword>
<dbReference type="PROSITE" id="PS00806">
    <property type="entry name" value="ALDOLASE_CLASS_II_2"/>
    <property type="match status" value="1"/>
</dbReference>
<dbReference type="GO" id="GO:0009025">
    <property type="term" value="F:tagatose-bisphosphate aldolase activity"/>
    <property type="evidence" value="ECO:0007669"/>
    <property type="project" value="UniProtKB-EC"/>
</dbReference>
<name>W8GGB1_9MOLU</name>
<feature type="binding site" evidence="2">
    <location>
        <position position="134"/>
    </location>
    <ligand>
        <name>Zn(2+)</name>
        <dbReference type="ChEBI" id="CHEBI:29105"/>
        <label>2</label>
    </ligand>
</feature>
<comment type="cofactor">
    <cofactor evidence="2">
        <name>Zn(2+)</name>
        <dbReference type="ChEBI" id="CHEBI:29105"/>
    </cofactor>
    <text evidence="2">Binds 2 Zn(2+) ions per subunit. One is catalytic and the other provides a structural contribution.</text>
</comment>
<evidence type="ECO:0000256" key="2">
    <source>
        <dbReference type="PIRSR" id="PIRSR001359-3"/>
    </source>
</evidence>
<dbReference type="HOGENOM" id="CLU_040088_0_1_14"/>
<sequence length="285" mass="31320">MPLVKGKILIKDAIKRNYAIPAFGIVNLEGAKAAIEAAEELNAPIILQTTEGGINYAGHEELAAIAIASAKKAKVPVAVHLDHGRNIEYHKRSLELGYTSLMIDGSTLPFDENIKITNKVKSLIKDQDISLEAELGMIGGKEDDIEEEADHFTKVEDAIKFINNTNIDMLAIACGTSHGFYVKEPKINISLIKEIYDKTKKPLVLHGGTGVPLNQITKAVQAGIRKANFDSELKKAIICGILEYMYKNPDAFDLRKIFQEGINQAKEVAKSKIKAVQADGKNWLR</sequence>
<feature type="active site" description="Proton donor" evidence="1">
    <location>
        <position position="82"/>
    </location>
</feature>
<dbReference type="PANTHER" id="PTHR30304">
    <property type="entry name" value="D-TAGATOSE-1,6-BISPHOSPHATE ALDOLASE"/>
    <property type="match status" value="1"/>
</dbReference>
<dbReference type="RefSeq" id="WP_025208925.1">
    <property type="nucleotide sequence ID" value="NZ_CP006932.1"/>
</dbReference>
<dbReference type="Proteomes" id="UP000019450">
    <property type="component" value="Chromosome"/>
</dbReference>
<evidence type="ECO:0000256" key="1">
    <source>
        <dbReference type="PIRSR" id="PIRSR001359-1"/>
    </source>
</evidence>
<dbReference type="InterPro" id="IPR013785">
    <property type="entry name" value="Aldolase_TIM"/>
</dbReference>
<organism evidence="3 4">
    <name type="scientific">Candidatus Hepatoplasma crinochetorum Av</name>
    <dbReference type="NCBI Taxonomy" id="1427984"/>
    <lineage>
        <taxon>Bacteria</taxon>
        <taxon>Bacillati</taxon>
        <taxon>Mycoplasmatota</taxon>
        <taxon>Mollicutes</taxon>
        <taxon>Candidatus Hepatoplasmataceae</taxon>
        <taxon>Candidatus Hepatoplasma</taxon>
    </lineage>
</organism>
<feature type="binding site" evidence="2">
    <location>
        <position position="206"/>
    </location>
    <ligand>
        <name>Zn(2+)</name>
        <dbReference type="ChEBI" id="CHEBI:29105"/>
        <label>1</label>
        <note>catalytic</note>
    </ligand>
</feature>
<dbReference type="CDD" id="cd00947">
    <property type="entry name" value="TBP_aldolase_IIB"/>
    <property type="match status" value="1"/>
</dbReference>